<reference evidence="2 3" key="1">
    <citation type="journal article" date="2008" name="BMC Genomics">
        <title>The missing link: Bordetella petrii is endowed with both the metabolic versatility of environmental bacteria and virulence traits of pathogenic Bordetellae.</title>
        <authorList>
            <person name="Gross R."/>
            <person name="Guzman C.A."/>
            <person name="Sebaihia M."/>
            <person name="Martins Dos Santos V.A."/>
            <person name="Pieper D.H."/>
            <person name="Koebnik R."/>
            <person name="Lechner M."/>
            <person name="Bartels D."/>
            <person name="Buhrmester J."/>
            <person name="Choudhuri J.V."/>
            <person name="Ebensen T."/>
            <person name="Gaigalat L."/>
            <person name="Herrmann S."/>
            <person name="Khachane A.N."/>
            <person name="Larisch C."/>
            <person name="Link S."/>
            <person name="Linke B."/>
            <person name="Meyer F."/>
            <person name="Mormann S."/>
            <person name="Nakunst D."/>
            <person name="Rueckert C."/>
            <person name="Schneiker-Bekel S."/>
            <person name="Schulze K."/>
            <person name="Vorhoelter F.J."/>
            <person name="Yevsa T."/>
            <person name="Engle J.T."/>
            <person name="Goldman W.E."/>
            <person name="Puehler A."/>
            <person name="Goebel U.B."/>
            <person name="Goesmann A."/>
            <person name="Bloecker H."/>
            <person name="Kaiser O."/>
            <person name="Martinez-Arias R."/>
        </authorList>
    </citation>
    <scope>NUCLEOTIDE SEQUENCE [LARGE SCALE GENOMIC DNA]</scope>
    <source>
        <strain evidence="3">ATCC BAA-461 / DSM 12804 / CCUG 43448 / CIP 107267 / Se-1111R</strain>
    </source>
</reference>
<dbReference type="InterPro" id="IPR015890">
    <property type="entry name" value="Chorismate_C"/>
</dbReference>
<dbReference type="KEGG" id="bpt:Bpet0872"/>
<dbReference type="EC" id="2.6.1.85" evidence="2"/>
<keyword evidence="3" id="KW-1185">Reference proteome</keyword>
<keyword evidence="2" id="KW-0032">Aminotransferase</keyword>
<dbReference type="NCBIfam" id="NF005698">
    <property type="entry name" value="PRK07508.1"/>
    <property type="match status" value="1"/>
</dbReference>
<dbReference type="PANTHER" id="PTHR11236">
    <property type="entry name" value="AMINOBENZOATE/ANTHRANILATE SYNTHASE"/>
    <property type="match status" value="1"/>
</dbReference>
<sequence>MQCRFEDRLAGQALCLRDPLQRIEARRPGELPAALDAIETARRAGRWVALLLDYELGEWLAPETTLPPPTGPAPAACPEGHAPRLTALAFGRMAAEAPWPAPPESADAARILSVQPRMARADYLRQIQHIRALIEAGELYQANYTQPLDVRVQGDAAQLYRRIAARHPVAHAAYIEDGARTVLSFSPELFVRRDGERLTARPMKGTAPRHPDPAEDERLGRELHASAKNRAENLMIVDLLRNDLGRLAEPGSVQVPALFSLERYPTVWTMTSTVTARAPAAGLAQVLHALFPCGSVTGAPKVAAMRRIRQLEVAPRGLYCGAIGWLAPDGDFSLNVAIRTLVLDKGGRGVYSVGGGIVHDSDPEQEWQECLWKARILRDAIPPPQ</sequence>
<feature type="domain" description="Chorismate-utilising enzyme C-terminal" evidence="1">
    <location>
        <begin position="120"/>
        <end position="373"/>
    </location>
</feature>
<dbReference type="NCBIfam" id="TIGR00553">
    <property type="entry name" value="pabB"/>
    <property type="match status" value="1"/>
</dbReference>
<dbReference type="Pfam" id="PF00425">
    <property type="entry name" value="Chorismate_bind"/>
    <property type="match status" value="1"/>
</dbReference>
<dbReference type="EMBL" id="AM902716">
    <property type="protein sequence ID" value="CAP41204.1"/>
    <property type="molecule type" value="Genomic_DNA"/>
</dbReference>
<dbReference type="GO" id="GO:0009396">
    <property type="term" value="P:folic acid-containing compound biosynthetic process"/>
    <property type="evidence" value="ECO:0007669"/>
    <property type="project" value="InterPro"/>
</dbReference>
<protein>
    <submittedName>
        <fullName evidence="2">Chorismate-binding enzyme</fullName>
        <ecNumber evidence="2">2.6.1.85</ecNumber>
    </submittedName>
</protein>
<organism evidence="2 3">
    <name type="scientific">Bordetella petrii (strain ATCC BAA-461 / DSM 12804 / CCUG 43448 / CIP 107267 / Se-1111R)</name>
    <dbReference type="NCBI Taxonomy" id="340100"/>
    <lineage>
        <taxon>Bacteria</taxon>
        <taxon>Pseudomonadati</taxon>
        <taxon>Pseudomonadota</taxon>
        <taxon>Betaproteobacteria</taxon>
        <taxon>Burkholderiales</taxon>
        <taxon>Alcaligenaceae</taxon>
        <taxon>Bordetella</taxon>
    </lineage>
</organism>
<dbReference type="PRINTS" id="PR00095">
    <property type="entry name" value="ANTSNTHASEI"/>
</dbReference>
<dbReference type="AlphaFoldDB" id="A9I873"/>
<dbReference type="GO" id="GO:0046820">
    <property type="term" value="F:4-amino-4-deoxychorismate synthase activity"/>
    <property type="evidence" value="ECO:0007669"/>
    <property type="project" value="UniProtKB-EC"/>
</dbReference>
<dbReference type="InterPro" id="IPR005802">
    <property type="entry name" value="ADC_synth_comp_1"/>
</dbReference>
<dbReference type="InterPro" id="IPR019999">
    <property type="entry name" value="Anth_synth_I-like"/>
</dbReference>
<dbReference type="InterPro" id="IPR005801">
    <property type="entry name" value="ADC_synthase"/>
</dbReference>
<dbReference type="GO" id="GO:0000162">
    <property type="term" value="P:L-tryptophan biosynthetic process"/>
    <property type="evidence" value="ECO:0007669"/>
    <property type="project" value="TreeGrafter"/>
</dbReference>
<keyword evidence="2" id="KW-0808">Transferase</keyword>
<evidence type="ECO:0000259" key="1">
    <source>
        <dbReference type="Pfam" id="PF00425"/>
    </source>
</evidence>
<dbReference type="Gene3D" id="3.60.120.10">
    <property type="entry name" value="Anthranilate synthase"/>
    <property type="match status" value="1"/>
</dbReference>
<dbReference type="eggNOG" id="COG0147">
    <property type="taxonomic scope" value="Bacteria"/>
</dbReference>
<evidence type="ECO:0000313" key="2">
    <source>
        <dbReference type="EMBL" id="CAP41204.1"/>
    </source>
</evidence>
<dbReference type="SUPFAM" id="SSF56322">
    <property type="entry name" value="ADC synthase"/>
    <property type="match status" value="1"/>
</dbReference>
<gene>
    <name evidence="2" type="ordered locus">Bpet0872</name>
</gene>
<proteinExistence type="predicted"/>
<accession>A9I873</accession>
<dbReference type="Proteomes" id="UP000001225">
    <property type="component" value="Chromosome"/>
</dbReference>
<name>A9I873_BORPD</name>
<dbReference type="PANTHER" id="PTHR11236:SF50">
    <property type="entry name" value="AMINODEOXYCHORISMATE SYNTHASE COMPONENT 1"/>
    <property type="match status" value="1"/>
</dbReference>
<evidence type="ECO:0000313" key="3">
    <source>
        <dbReference type="Proteomes" id="UP000001225"/>
    </source>
</evidence>
<dbReference type="STRING" id="94624.Bpet0872"/>